<dbReference type="PANTHER" id="PTHR31111">
    <property type="entry name" value="BNAA05G37150D PROTEIN-RELATED"/>
    <property type="match status" value="1"/>
</dbReference>
<dbReference type="Proteomes" id="UP001229421">
    <property type="component" value="Unassembled WGS sequence"/>
</dbReference>
<evidence type="ECO:0000313" key="3">
    <source>
        <dbReference type="Proteomes" id="UP001229421"/>
    </source>
</evidence>
<dbReference type="EMBL" id="JAUHHV010000008">
    <property type="protein sequence ID" value="KAK1415139.1"/>
    <property type="molecule type" value="Genomic_DNA"/>
</dbReference>
<sequence>MKREIEGKKKRELKVSLPLSLIESEILPRLPAKSIGVCRRVCKQCKSFLSSPTFCRMHLSYHATIDDYKLLLFDGVTLGTLPLSGTIPCNLPDLSLKLGPKRGLPVSFHFSIEKNPLTGAYRKLSSIDRDDYDLHYFHSSSDIPNLTAPPTPQQQQVVLLQQAVSIVKRQLQLIVGEGSSSKMAKVISEIAKEAPSSCGELTVVRFAGPGCPRSKIKKLQSPQGG</sequence>
<keyword evidence="3" id="KW-1185">Reference proteome</keyword>
<evidence type="ECO:0000259" key="1">
    <source>
        <dbReference type="Pfam" id="PF00646"/>
    </source>
</evidence>
<protein>
    <recommendedName>
        <fullName evidence="1">F-box domain-containing protein</fullName>
    </recommendedName>
</protein>
<name>A0AAD8K3L9_TARER</name>
<accession>A0AAD8K3L9</accession>
<comment type="caution">
    <text evidence="2">The sequence shown here is derived from an EMBL/GenBank/DDBJ whole genome shotgun (WGS) entry which is preliminary data.</text>
</comment>
<feature type="domain" description="F-box" evidence="1">
    <location>
        <begin position="25"/>
        <end position="55"/>
    </location>
</feature>
<dbReference type="SUPFAM" id="SSF81383">
    <property type="entry name" value="F-box domain"/>
    <property type="match status" value="1"/>
</dbReference>
<evidence type="ECO:0000313" key="2">
    <source>
        <dbReference type="EMBL" id="KAK1415139.1"/>
    </source>
</evidence>
<dbReference type="Pfam" id="PF00646">
    <property type="entry name" value="F-box"/>
    <property type="match status" value="1"/>
</dbReference>
<gene>
    <name evidence="2" type="ORF">QVD17_30911</name>
</gene>
<proteinExistence type="predicted"/>
<dbReference type="InterPro" id="IPR001810">
    <property type="entry name" value="F-box_dom"/>
</dbReference>
<dbReference type="AlphaFoldDB" id="A0AAD8K3L9"/>
<reference evidence="2" key="1">
    <citation type="journal article" date="2023" name="bioRxiv">
        <title>Improved chromosome-level genome assembly for marigold (Tagetes erecta).</title>
        <authorList>
            <person name="Jiang F."/>
            <person name="Yuan L."/>
            <person name="Wang S."/>
            <person name="Wang H."/>
            <person name="Xu D."/>
            <person name="Wang A."/>
            <person name="Fan W."/>
        </authorList>
    </citation>
    <scope>NUCLEOTIDE SEQUENCE</scope>
    <source>
        <strain evidence="2">WSJ</strain>
        <tissue evidence="2">Leaf</tissue>
    </source>
</reference>
<organism evidence="2 3">
    <name type="scientific">Tagetes erecta</name>
    <name type="common">African marigold</name>
    <dbReference type="NCBI Taxonomy" id="13708"/>
    <lineage>
        <taxon>Eukaryota</taxon>
        <taxon>Viridiplantae</taxon>
        <taxon>Streptophyta</taxon>
        <taxon>Embryophyta</taxon>
        <taxon>Tracheophyta</taxon>
        <taxon>Spermatophyta</taxon>
        <taxon>Magnoliopsida</taxon>
        <taxon>eudicotyledons</taxon>
        <taxon>Gunneridae</taxon>
        <taxon>Pentapetalae</taxon>
        <taxon>asterids</taxon>
        <taxon>campanulids</taxon>
        <taxon>Asterales</taxon>
        <taxon>Asteraceae</taxon>
        <taxon>Asteroideae</taxon>
        <taxon>Heliantheae alliance</taxon>
        <taxon>Tageteae</taxon>
        <taxon>Tagetes</taxon>
    </lineage>
</organism>
<dbReference type="InterPro" id="IPR036047">
    <property type="entry name" value="F-box-like_dom_sf"/>
</dbReference>
<dbReference type="PANTHER" id="PTHR31111:SF136">
    <property type="entry name" value="F-BOX ASSOCIATED DOMAIN-CONTAINING PROTEIN"/>
    <property type="match status" value="1"/>
</dbReference>